<dbReference type="GeneID" id="78478073"/>
<dbReference type="PATRIC" id="fig|1702221.3.peg.1307"/>
<dbReference type="PROSITE" id="PS01087">
    <property type="entry name" value="RADICAL_ACTIVATING"/>
    <property type="match status" value="1"/>
</dbReference>
<comment type="similarity">
    <text evidence="2">Belongs to the organic radical-activating enzymes family.</text>
</comment>
<evidence type="ECO:0000256" key="3">
    <source>
        <dbReference type="ARBA" id="ARBA00022485"/>
    </source>
</evidence>
<evidence type="ECO:0000256" key="2">
    <source>
        <dbReference type="ARBA" id="ARBA00009777"/>
    </source>
</evidence>
<dbReference type="RefSeq" id="WP_067556924.1">
    <property type="nucleotide sequence ID" value="NZ_CAKOCV010000012.1"/>
</dbReference>
<dbReference type="GO" id="GO:0051539">
    <property type="term" value="F:4 iron, 4 sulfur cluster binding"/>
    <property type="evidence" value="ECO:0007669"/>
    <property type="project" value="UniProtKB-KW"/>
</dbReference>
<dbReference type="PROSITE" id="PS51918">
    <property type="entry name" value="RADICAL_SAM"/>
    <property type="match status" value="1"/>
</dbReference>
<keyword evidence="5" id="KW-0479">Metal-binding</keyword>
<dbReference type="Gene3D" id="3.20.20.70">
    <property type="entry name" value="Aldolase class I"/>
    <property type="match status" value="1"/>
</dbReference>
<protein>
    <recommendedName>
        <fullName evidence="9">Radical SAM core domain-containing protein</fullName>
    </recommendedName>
</protein>
<keyword evidence="11" id="KW-1185">Reference proteome</keyword>
<dbReference type="PIRSF" id="PIRSF000371">
    <property type="entry name" value="PFL_act_enz"/>
    <property type="match status" value="1"/>
</dbReference>
<keyword evidence="4" id="KW-0949">S-adenosyl-L-methionine</keyword>
<dbReference type="InterPro" id="IPR007197">
    <property type="entry name" value="rSAM"/>
</dbReference>
<dbReference type="InterPro" id="IPR034457">
    <property type="entry name" value="Organic_radical-activating"/>
</dbReference>
<dbReference type="GO" id="GO:0046872">
    <property type="term" value="F:metal ion binding"/>
    <property type="evidence" value="ECO:0007669"/>
    <property type="project" value="UniProtKB-KW"/>
</dbReference>
<dbReference type="KEGG" id="fro:AALO17_13540"/>
<dbReference type="Pfam" id="PF04055">
    <property type="entry name" value="Radical_SAM"/>
    <property type="match status" value="1"/>
</dbReference>
<keyword evidence="6" id="KW-0560">Oxidoreductase</keyword>
<evidence type="ECO:0000313" key="10">
    <source>
        <dbReference type="EMBL" id="AMK54488.1"/>
    </source>
</evidence>
<dbReference type="AlphaFoldDB" id="A0A140DV11"/>
<gene>
    <name evidence="10" type="ORF">AALO17_13540</name>
</gene>
<keyword evidence="3" id="KW-0004">4Fe-4S</keyword>
<dbReference type="InterPro" id="IPR058240">
    <property type="entry name" value="rSAM_sf"/>
</dbReference>
<dbReference type="PANTHER" id="PTHR30352:SF4">
    <property type="entry name" value="PYRUVATE FORMATE-LYASE 2-ACTIVATING ENZYME"/>
    <property type="match status" value="1"/>
</dbReference>
<evidence type="ECO:0000313" key="11">
    <source>
        <dbReference type="Proteomes" id="UP000069771"/>
    </source>
</evidence>
<dbReference type="PANTHER" id="PTHR30352">
    <property type="entry name" value="PYRUVATE FORMATE-LYASE-ACTIVATING ENZYME"/>
    <property type="match status" value="1"/>
</dbReference>
<feature type="domain" description="Radical SAM core" evidence="9">
    <location>
        <begin position="22"/>
        <end position="260"/>
    </location>
</feature>
<organism evidence="10 11">
    <name type="scientific">Faecalibaculum rodentium</name>
    <dbReference type="NCBI Taxonomy" id="1702221"/>
    <lineage>
        <taxon>Bacteria</taxon>
        <taxon>Bacillati</taxon>
        <taxon>Bacillota</taxon>
        <taxon>Erysipelotrichia</taxon>
        <taxon>Erysipelotrichales</taxon>
        <taxon>Erysipelotrichaceae</taxon>
        <taxon>Faecalibaculum</taxon>
    </lineage>
</organism>
<evidence type="ECO:0000256" key="1">
    <source>
        <dbReference type="ARBA" id="ARBA00001966"/>
    </source>
</evidence>
<dbReference type="SFLD" id="SFLDS00029">
    <property type="entry name" value="Radical_SAM"/>
    <property type="match status" value="1"/>
</dbReference>
<dbReference type="GO" id="GO:0016491">
    <property type="term" value="F:oxidoreductase activity"/>
    <property type="evidence" value="ECO:0007669"/>
    <property type="project" value="UniProtKB-KW"/>
</dbReference>
<evidence type="ECO:0000256" key="5">
    <source>
        <dbReference type="ARBA" id="ARBA00022723"/>
    </source>
</evidence>
<dbReference type="Proteomes" id="UP000069771">
    <property type="component" value="Chromosome"/>
</dbReference>
<name>A0A140DV11_9FIRM</name>
<evidence type="ECO:0000259" key="9">
    <source>
        <dbReference type="PROSITE" id="PS51918"/>
    </source>
</evidence>
<reference evidence="10 11" key="1">
    <citation type="journal article" date="2016" name="Gut Pathog.">
        <title>Whole genome sequencing of "Faecalibaculum rodentium" ALO17, isolated from C57BL/6J laboratory mouse feces.</title>
        <authorList>
            <person name="Lim S."/>
            <person name="Chang D.H."/>
            <person name="Ahn S."/>
            <person name="Kim B.C."/>
        </authorList>
    </citation>
    <scope>NUCLEOTIDE SEQUENCE [LARGE SCALE GENOMIC DNA]</scope>
    <source>
        <strain evidence="10 11">Alo17</strain>
    </source>
</reference>
<dbReference type="SFLD" id="SFLDG01066">
    <property type="entry name" value="organic_radical-activating_enz"/>
    <property type="match status" value="1"/>
</dbReference>
<dbReference type="STRING" id="1702221.AALO17_13540"/>
<dbReference type="SUPFAM" id="SSF102114">
    <property type="entry name" value="Radical SAM enzymes"/>
    <property type="match status" value="1"/>
</dbReference>
<dbReference type="CDD" id="cd01335">
    <property type="entry name" value="Radical_SAM"/>
    <property type="match status" value="1"/>
</dbReference>
<dbReference type="OrthoDB" id="9782387at2"/>
<evidence type="ECO:0000256" key="8">
    <source>
        <dbReference type="ARBA" id="ARBA00023014"/>
    </source>
</evidence>
<evidence type="ECO:0000256" key="7">
    <source>
        <dbReference type="ARBA" id="ARBA00023004"/>
    </source>
</evidence>
<dbReference type="InterPro" id="IPR001989">
    <property type="entry name" value="Radical_activat_CS"/>
</dbReference>
<dbReference type="InterPro" id="IPR012839">
    <property type="entry name" value="Organic_radical_activase"/>
</dbReference>
<keyword evidence="8" id="KW-0411">Iron-sulfur</keyword>
<evidence type="ECO:0000256" key="6">
    <source>
        <dbReference type="ARBA" id="ARBA00023002"/>
    </source>
</evidence>
<dbReference type="InterPro" id="IPR013785">
    <property type="entry name" value="Aldolase_TIM"/>
</dbReference>
<proteinExistence type="inferred from homology"/>
<comment type="cofactor">
    <cofactor evidence="1">
        <name>[4Fe-4S] cluster</name>
        <dbReference type="ChEBI" id="CHEBI:49883"/>
    </cofactor>
</comment>
<accession>A0A140DV11</accession>
<sequence length="265" mass="28754">MKTSGRSVRCGLVGNIQGYSTEDGPGIRTTVFLMGCPLRCRWCSNPEFLKPEPVTMVFGNGQQRVGEWMSPDTLTERLLRDRIFYEESDGGVTFSGGEAASQAEFVLACARLLHKEGIHVCLDTSGCCDARSFSALLSGVDLVLFDLKAADPMLHKALTGRDNAQILENLSILGASRIPWRLRLVVVPGCNDARTDLELRLQTAAGLANPPEAVDVLLYHSLGEGKYAALGLPYSLHAVPAPDPGLKEWVQDRARALGLQPGWFG</sequence>
<evidence type="ECO:0000256" key="4">
    <source>
        <dbReference type="ARBA" id="ARBA00022691"/>
    </source>
</evidence>
<keyword evidence="7" id="KW-0408">Iron</keyword>
<dbReference type="EMBL" id="CP011391">
    <property type="protein sequence ID" value="AMK54488.1"/>
    <property type="molecule type" value="Genomic_DNA"/>
</dbReference>